<keyword evidence="1" id="KW-1133">Transmembrane helix</keyword>
<name>A0A444L623_METS7</name>
<keyword evidence="1" id="KW-0472">Membrane</keyword>
<evidence type="ECO:0000313" key="2">
    <source>
        <dbReference type="EMBL" id="RWX73032.1"/>
    </source>
</evidence>
<accession>A0A444L623</accession>
<sequence length="220" mass="23429">MKKSIIMPLVFVIVAAAIVGSSAYLYFQYYATPRCEACGMLITPEMDRNIVMIDVDTGQRVWTCCPGCMLRSVAAHPNVNITALDSWYGTSAPSIQIIIRNGSVVSVTPDTARILLGTKVVQSCANNRIAINQTSIDLLLANGWNPNNPLAVFKNPLPNGTPVVTVAGALPGLMQKGISYVPPSMTFIGGIALVGILVLVFGLVAWKKLSAPVKVAAQKN</sequence>
<reference evidence="2 3" key="1">
    <citation type="submission" date="2018-12" db="EMBL/GenBank/DDBJ databases">
        <title>The complete genome of the methanogenic archaea of the candidate phylum Verstraetearchaeota, obtained from the metagenome of underground thermal water.</title>
        <authorList>
            <person name="Kadnikov V.V."/>
            <person name="Mardanov A.V."/>
            <person name="Beletsky A.V."/>
            <person name="Karnachuk O.V."/>
            <person name="Ravin N.V."/>
        </authorList>
    </citation>
    <scope>NUCLEOTIDE SEQUENCE [LARGE SCALE GENOMIC DNA]</scope>
    <source>
        <strain evidence="2">Ch88</strain>
    </source>
</reference>
<organism evidence="2 3">
    <name type="scientific">Methanosuratincola subterraneus</name>
    <dbReference type="NCBI Taxonomy" id="2593994"/>
    <lineage>
        <taxon>Archaea</taxon>
        <taxon>Thermoproteota</taxon>
        <taxon>Methanosuratincolia</taxon>
        <taxon>Candidatus Methanomethylicales</taxon>
        <taxon>Candidatus Methanomethylicaceae</taxon>
        <taxon>Candidatus Methanosuratincola (ex Vanwonterghem et al. 2016)</taxon>
    </lineage>
</organism>
<protein>
    <submittedName>
        <fullName evidence="2">Uncharacterized protein</fullName>
    </submittedName>
</protein>
<comment type="caution">
    <text evidence="2">The sequence shown here is derived from an EMBL/GenBank/DDBJ whole genome shotgun (WGS) entry which is preliminary data.</text>
</comment>
<feature type="transmembrane region" description="Helical" evidence="1">
    <location>
        <begin position="185"/>
        <end position="206"/>
    </location>
</feature>
<dbReference type="Proteomes" id="UP000288215">
    <property type="component" value="Unassembled WGS sequence"/>
</dbReference>
<proteinExistence type="predicted"/>
<dbReference type="AlphaFoldDB" id="A0A444L623"/>
<keyword evidence="1" id="KW-0812">Transmembrane</keyword>
<gene>
    <name evidence="2" type="ORF">Metus_1006</name>
</gene>
<dbReference type="EMBL" id="RXGA01000003">
    <property type="protein sequence ID" value="RWX73032.1"/>
    <property type="molecule type" value="Genomic_DNA"/>
</dbReference>
<evidence type="ECO:0000313" key="3">
    <source>
        <dbReference type="Proteomes" id="UP000288215"/>
    </source>
</evidence>
<evidence type="ECO:0000256" key="1">
    <source>
        <dbReference type="SAM" id="Phobius"/>
    </source>
</evidence>